<proteinExistence type="predicted"/>
<protein>
    <submittedName>
        <fullName evidence="1">Uncharacterized protein</fullName>
    </submittedName>
</protein>
<sequence>MNILVDECSVWTTALKADRLLNRLPAEQIAHLGDGFEWDVTESDVAIARRYLIGARVRAIALGREIARMATAPDGVLLEHPTLKALAPA</sequence>
<reference evidence="1 2" key="1">
    <citation type="submission" date="2018-12" db="EMBL/GenBank/DDBJ databases">
        <authorList>
            <person name="Li F."/>
        </authorList>
    </citation>
    <scope>NUCLEOTIDE SEQUENCE [LARGE SCALE GENOMIC DNA]</scope>
    <source>
        <strain evidence="1 2">11W25H-1</strain>
    </source>
</reference>
<comment type="caution">
    <text evidence="1">The sequence shown here is derived from an EMBL/GenBank/DDBJ whole genome shotgun (WGS) entry which is preliminary data.</text>
</comment>
<evidence type="ECO:0000313" key="1">
    <source>
        <dbReference type="EMBL" id="RWZ53020.1"/>
    </source>
</evidence>
<dbReference type="AlphaFoldDB" id="A0A3S5CFH9"/>
<dbReference type="OrthoDB" id="5117765at2"/>
<dbReference type="Proteomes" id="UP000288547">
    <property type="component" value="Unassembled WGS sequence"/>
</dbReference>
<organism evidence="1 2">
    <name type="scientific">Labedella phragmitis</name>
    <dbReference type="NCBI Taxonomy" id="2498849"/>
    <lineage>
        <taxon>Bacteria</taxon>
        <taxon>Bacillati</taxon>
        <taxon>Actinomycetota</taxon>
        <taxon>Actinomycetes</taxon>
        <taxon>Micrococcales</taxon>
        <taxon>Microbacteriaceae</taxon>
        <taxon>Labedella</taxon>
    </lineage>
</organism>
<name>A0A3S5CFH9_9MICO</name>
<keyword evidence="2" id="KW-1185">Reference proteome</keyword>
<dbReference type="EMBL" id="RZNB01000001">
    <property type="protein sequence ID" value="RWZ53020.1"/>
    <property type="molecule type" value="Genomic_DNA"/>
</dbReference>
<gene>
    <name evidence="1" type="ORF">ELQ90_03575</name>
</gene>
<evidence type="ECO:0000313" key="2">
    <source>
        <dbReference type="Proteomes" id="UP000288547"/>
    </source>
</evidence>
<accession>A0A3S5CFH9</accession>
<dbReference type="RefSeq" id="WP_128493863.1">
    <property type="nucleotide sequence ID" value="NZ_RZNB01000001.1"/>
</dbReference>